<protein>
    <submittedName>
        <fullName evidence="1">Uncharacterized protein</fullName>
    </submittedName>
</protein>
<reference evidence="2" key="1">
    <citation type="submission" date="2018-07" db="EMBL/GenBank/DDBJ databases">
        <authorList>
            <person name="Liu B.-T."/>
            <person name="Du Z."/>
        </authorList>
    </citation>
    <scope>NUCLEOTIDE SEQUENCE [LARGE SCALE GENOMIC DNA]</scope>
    <source>
        <strain evidence="2">XYN52</strain>
    </source>
</reference>
<organism evidence="1 2">
    <name type="scientific">Pelagibacterium lacus</name>
    <dbReference type="NCBI Taxonomy" id="2282655"/>
    <lineage>
        <taxon>Bacteria</taxon>
        <taxon>Pseudomonadati</taxon>
        <taxon>Pseudomonadota</taxon>
        <taxon>Alphaproteobacteria</taxon>
        <taxon>Hyphomicrobiales</taxon>
        <taxon>Devosiaceae</taxon>
        <taxon>Pelagibacterium</taxon>
    </lineage>
</organism>
<dbReference type="OrthoDB" id="7594100at2"/>
<sequence length="239" mass="26147">MTDIIHWPAELLAPQSSPFDLRPFSRTGGRSLGGLSRSTRTDRGWWIGSYNNIVFRRTNFDQARTWNALRVAIGGASGLVAVPVCSTALWAGLGISDFSRPELPHDDDTFFDDDTGYTQGNVLLEMASFAALGSTVVTLRLIDLEHVSGVRFSYQHAMYETGRVLAQPTSNTYQVEIFPAIRAPIPANAILEAERPTVLCHLASDSEMDRDPGLTGTGRASVNFVEAVDFWNDLALGLV</sequence>
<evidence type="ECO:0000313" key="1">
    <source>
        <dbReference type="EMBL" id="RDE07897.1"/>
    </source>
</evidence>
<dbReference type="EMBL" id="QQNH01000029">
    <property type="protein sequence ID" value="RDE07897.1"/>
    <property type="molecule type" value="Genomic_DNA"/>
</dbReference>
<dbReference type="RefSeq" id="WP_114646853.1">
    <property type="nucleotide sequence ID" value="NZ_QQNH01000029.1"/>
</dbReference>
<dbReference type="AlphaFoldDB" id="A0A369W1R7"/>
<evidence type="ECO:0000313" key="2">
    <source>
        <dbReference type="Proteomes" id="UP000253759"/>
    </source>
</evidence>
<keyword evidence="2" id="KW-1185">Reference proteome</keyword>
<accession>A0A369W1R7</accession>
<name>A0A369W1R7_9HYPH</name>
<gene>
    <name evidence="1" type="ORF">DVH29_14190</name>
</gene>
<dbReference type="Proteomes" id="UP000253759">
    <property type="component" value="Unassembled WGS sequence"/>
</dbReference>
<comment type="caution">
    <text evidence="1">The sequence shown here is derived from an EMBL/GenBank/DDBJ whole genome shotgun (WGS) entry which is preliminary data.</text>
</comment>
<proteinExistence type="predicted"/>